<evidence type="ECO:0000313" key="2">
    <source>
        <dbReference type="EMBL" id="TFK05298.1"/>
    </source>
</evidence>
<reference evidence="2 3" key="1">
    <citation type="submission" date="2019-04" db="EMBL/GenBank/DDBJ databases">
        <title>Draft genome of the big-headed turtle Platysternon megacephalum.</title>
        <authorList>
            <person name="Gong S."/>
        </authorList>
    </citation>
    <scope>NUCLEOTIDE SEQUENCE [LARGE SCALE GENOMIC DNA]</scope>
    <source>
        <strain evidence="2">DO16091913</strain>
        <tissue evidence="2">Muscle</tissue>
    </source>
</reference>
<name>A0A4D9EBW7_9SAUR</name>
<dbReference type="Proteomes" id="UP000297703">
    <property type="component" value="Unassembled WGS sequence"/>
</dbReference>
<proteinExistence type="predicted"/>
<keyword evidence="3" id="KW-1185">Reference proteome</keyword>
<evidence type="ECO:0000313" key="3">
    <source>
        <dbReference type="Proteomes" id="UP000297703"/>
    </source>
</evidence>
<gene>
    <name evidence="2" type="ORF">DR999_PMT12081</name>
</gene>
<comment type="caution">
    <text evidence="2">The sequence shown here is derived from an EMBL/GenBank/DDBJ whole genome shotgun (WGS) entry which is preliminary data.</text>
</comment>
<protein>
    <submittedName>
        <fullName evidence="2">Nuclear receptor coactivator 2</fullName>
    </submittedName>
</protein>
<feature type="signal peptide" evidence="1">
    <location>
        <begin position="1"/>
        <end position="18"/>
    </location>
</feature>
<evidence type="ECO:0000256" key="1">
    <source>
        <dbReference type="SAM" id="SignalP"/>
    </source>
</evidence>
<accession>A0A4D9EBW7</accession>
<feature type="chain" id="PRO_5020040041" evidence="1">
    <location>
        <begin position="19"/>
        <end position="101"/>
    </location>
</feature>
<dbReference type="AlphaFoldDB" id="A0A4D9EBW7"/>
<keyword evidence="1" id="KW-0732">Signal</keyword>
<keyword evidence="2" id="KW-0675">Receptor</keyword>
<sequence>MLLFDIKVLLLLTNGTVGCRLPYMESHGRGEEEEFCLIQKIMMRCMRQVIPRPSPFAHHISHFLASSITHFSLLNSEVMRKGEDTCVWEAALEQQESTQGL</sequence>
<dbReference type="EMBL" id="QXTE01000117">
    <property type="protein sequence ID" value="TFK05298.1"/>
    <property type="molecule type" value="Genomic_DNA"/>
</dbReference>
<dbReference type="PROSITE" id="PS51257">
    <property type="entry name" value="PROKAR_LIPOPROTEIN"/>
    <property type="match status" value="1"/>
</dbReference>
<organism evidence="2 3">
    <name type="scientific">Platysternon megacephalum</name>
    <name type="common">big-headed turtle</name>
    <dbReference type="NCBI Taxonomy" id="55544"/>
    <lineage>
        <taxon>Eukaryota</taxon>
        <taxon>Metazoa</taxon>
        <taxon>Chordata</taxon>
        <taxon>Craniata</taxon>
        <taxon>Vertebrata</taxon>
        <taxon>Euteleostomi</taxon>
        <taxon>Archelosauria</taxon>
        <taxon>Testudinata</taxon>
        <taxon>Testudines</taxon>
        <taxon>Cryptodira</taxon>
        <taxon>Durocryptodira</taxon>
        <taxon>Testudinoidea</taxon>
        <taxon>Platysternidae</taxon>
        <taxon>Platysternon</taxon>
    </lineage>
</organism>
<reference evidence="2 3" key="2">
    <citation type="submission" date="2019-04" db="EMBL/GenBank/DDBJ databases">
        <title>The genome sequence of big-headed turtle.</title>
        <authorList>
            <person name="Gong S."/>
        </authorList>
    </citation>
    <scope>NUCLEOTIDE SEQUENCE [LARGE SCALE GENOMIC DNA]</scope>
    <source>
        <strain evidence="2">DO16091913</strain>
        <tissue evidence="2">Muscle</tissue>
    </source>
</reference>